<dbReference type="Proteomes" id="UP000020077">
    <property type="component" value="Unassembled WGS sequence"/>
</dbReference>
<protein>
    <submittedName>
        <fullName evidence="1">Uncharacterized protein</fullName>
    </submittedName>
</protein>
<evidence type="ECO:0000313" key="2">
    <source>
        <dbReference type="Proteomes" id="UP000020077"/>
    </source>
</evidence>
<organism evidence="1 2">
    <name type="scientific">Candidatus Accumulibacter phosphatis</name>
    <dbReference type="NCBI Taxonomy" id="327160"/>
    <lineage>
        <taxon>Bacteria</taxon>
        <taxon>Pseudomonadati</taxon>
        <taxon>Pseudomonadota</taxon>
        <taxon>Betaproteobacteria</taxon>
        <taxon>Candidatus Accumulibacter</taxon>
    </lineage>
</organism>
<dbReference type="AlphaFoldDB" id="A0A080M3U6"/>
<reference evidence="1 2" key="1">
    <citation type="submission" date="2014-02" db="EMBL/GenBank/DDBJ databases">
        <title>Expanding our view of genomic diversity in Candidatus Accumulibacter clades.</title>
        <authorList>
            <person name="Skennerton C.T."/>
            <person name="Barr J.J."/>
            <person name="Slater F.R."/>
            <person name="Bond P.L."/>
            <person name="Tyson G.W."/>
        </authorList>
    </citation>
    <scope>NUCLEOTIDE SEQUENCE [LARGE SCALE GENOMIC DNA]</scope>
    <source>
        <strain evidence="2">BA-91</strain>
    </source>
</reference>
<proteinExistence type="predicted"/>
<evidence type="ECO:0000313" key="1">
    <source>
        <dbReference type="EMBL" id="KFB71804.1"/>
    </source>
</evidence>
<gene>
    <name evidence="1" type="ORF">AW09_003052</name>
</gene>
<dbReference type="EMBL" id="JDVG02000489">
    <property type="protein sequence ID" value="KFB71804.1"/>
    <property type="molecule type" value="Genomic_DNA"/>
</dbReference>
<name>A0A080M3U6_9PROT</name>
<sequence>MPLHFQRLQIVRHCDQIHLRRQFHSRVTPIAVGEDAELSSADKSAQAFLDLGVFGLAVAGPVRQAFGEAGCLARVGLEGAGHIDPVERRKVVEVHNMVVYSMRQNDHVPYVLGVDRQFQLQGILDRAHRGNRMHCCAYATDALCDRPGIARIATNQNILDTAPHLARGPRFLDLAAVDLDINTQVTFDSRDRINRDSLRHFRVS</sequence>
<accession>A0A080M3U6</accession>
<comment type="caution">
    <text evidence="1">The sequence shown here is derived from an EMBL/GenBank/DDBJ whole genome shotgun (WGS) entry which is preliminary data.</text>
</comment>